<dbReference type="GO" id="GO:0006935">
    <property type="term" value="P:chemotaxis"/>
    <property type="evidence" value="ECO:0007669"/>
    <property type="project" value="UniProtKB-KW"/>
</dbReference>
<sequence length="198" mass="21295">MEINQMQLDALREIGNIGSGHAATALSTMLNRRIEMSIPEVKAIEFEKAPMVIGHLEVPQAVIYVKVEGDASGKAVFFFPLESAEILVQALFGSNESFNLFDNEMAQSALKEVGNIMVSSFLIALTEFSGVPLQPSVPALAVDMVGAIFDAILLEDGILEDTVLFINTQLTGIPQIEGKFVFLPDEGSLIKLLGALGL</sequence>
<dbReference type="PANTHER" id="PTHR43693">
    <property type="entry name" value="PROTEIN PHOSPHATASE CHEZ"/>
    <property type="match status" value="1"/>
</dbReference>
<evidence type="ECO:0000313" key="4">
    <source>
        <dbReference type="EMBL" id="CDX03095.1"/>
    </source>
</evidence>
<dbReference type="RefSeq" id="WP_144678233.1">
    <property type="nucleotide sequence ID" value="NZ_LK996017.1"/>
</dbReference>
<dbReference type="CDD" id="cd17909">
    <property type="entry name" value="CheC_ClassI"/>
    <property type="match status" value="1"/>
</dbReference>
<keyword evidence="1" id="KW-0145">Chemotaxis</keyword>
<reference evidence="4" key="1">
    <citation type="submission" date="2014-07" db="EMBL/GenBank/DDBJ databases">
        <authorList>
            <person name="Hornung V.Bastian."/>
        </authorList>
    </citation>
    <scope>NUCLEOTIDE SEQUENCE</scope>
    <source>
        <strain evidence="4">PCE-S</strain>
    </source>
</reference>
<dbReference type="InterPro" id="IPR050992">
    <property type="entry name" value="CheZ_family_phosphatases"/>
</dbReference>
<feature type="domain" description="CheC-like protein" evidence="3">
    <location>
        <begin position="105"/>
        <end position="140"/>
    </location>
</feature>
<dbReference type="Pfam" id="PF04509">
    <property type="entry name" value="CheC"/>
    <property type="match status" value="2"/>
</dbReference>
<dbReference type="PANTHER" id="PTHR43693:SF1">
    <property type="entry name" value="PROTEIN PHOSPHATASE CHEZ"/>
    <property type="match status" value="1"/>
</dbReference>
<dbReference type="InterPro" id="IPR007597">
    <property type="entry name" value="CheC"/>
</dbReference>
<keyword evidence="2 4" id="KW-0378">Hydrolase</keyword>
<dbReference type="EC" id="3.-.-.-" evidence="4"/>
<gene>
    <name evidence="4" type="ORF">DPCES_3208</name>
</gene>
<evidence type="ECO:0000256" key="1">
    <source>
        <dbReference type="ARBA" id="ARBA00022500"/>
    </source>
</evidence>
<accession>A0A098B3Z4</accession>
<dbReference type="EMBL" id="LK996017">
    <property type="protein sequence ID" value="CDX03095.1"/>
    <property type="molecule type" value="Genomic_DNA"/>
</dbReference>
<dbReference type="GO" id="GO:0016787">
    <property type="term" value="F:hydrolase activity"/>
    <property type="evidence" value="ECO:0007669"/>
    <property type="project" value="UniProtKB-KW"/>
</dbReference>
<name>A0A098B3Z4_DESHA</name>
<evidence type="ECO:0000256" key="2">
    <source>
        <dbReference type="ARBA" id="ARBA00022801"/>
    </source>
</evidence>
<feature type="domain" description="CheC-like protein" evidence="3">
    <location>
        <begin position="6"/>
        <end position="41"/>
    </location>
</feature>
<dbReference type="Gene3D" id="3.40.1550.10">
    <property type="entry name" value="CheC-like"/>
    <property type="match status" value="1"/>
</dbReference>
<dbReference type="SUPFAM" id="SSF103039">
    <property type="entry name" value="CheC-like"/>
    <property type="match status" value="1"/>
</dbReference>
<dbReference type="InterPro" id="IPR028976">
    <property type="entry name" value="CheC-like_sf"/>
</dbReference>
<evidence type="ECO:0000259" key="3">
    <source>
        <dbReference type="Pfam" id="PF04509"/>
    </source>
</evidence>
<organism evidence="4">
    <name type="scientific">Desulfitobacterium hafniense</name>
    <name type="common">Desulfitobacterium frappieri</name>
    <dbReference type="NCBI Taxonomy" id="49338"/>
    <lineage>
        <taxon>Bacteria</taxon>
        <taxon>Bacillati</taxon>
        <taxon>Bacillota</taxon>
        <taxon>Clostridia</taxon>
        <taxon>Eubacteriales</taxon>
        <taxon>Desulfitobacteriaceae</taxon>
        <taxon>Desulfitobacterium</taxon>
    </lineage>
</organism>
<proteinExistence type="predicted"/>
<dbReference type="AlphaFoldDB" id="A0A098B3Z4"/>
<protein>
    <submittedName>
        <fullName evidence="4">CheY-P phosphatase CheC</fullName>
        <ecNumber evidence="4">3.-.-.-</ecNumber>
    </submittedName>
</protein>
<dbReference type="PATRIC" id="fig|49338.4.peg.3457"/>